<dbReference type="AlphaFoldDB" id="A0A543L7X0"/>
<name>A0A543L7X0_9BURK</name>
<proteinExistence type="inferred from homology"/>
<evidence type="ECO:0000256" key="1">
    <source>
        <dbReference type="ARBA" id="ARBA00008467"/>
    </source>
</evidence>
<dbReference type="Pfam" id="PF02801">
    <property type="entry name" value="Ketoacyl-synt_C"/>
    <property type="match status" value="1"/>
</dbReference>
<evidence type="ECO:0000313" key="6">
    <source>
        <dbReference type="Proteomes" id="UP000316993"/>
    </source>
</evidence>
<dbReference type="PROSITE" id="PS00606">
    <property type="entry name" value="KS3_1"/>
    <property type="match status" value="1"/>
</dbReference>
<feature type="domain" description="Ketosynthase family 3 (KS3)" evidence="4">
    <location>
        <begin position="1"/>
        <end position="397"/>
    </location>
</feature>
<dbReference type="NCBIfam" id="NF006618">
    <property type="entry name" value="PRK09185.1"/>
    <property type="match status" value="1"/>
</dbReference>
<sequence>MARPHVYLNAASAHSALGLSAAAMRAHLFAATDPATLQWTERYSPGRLLPLGCLPTDAVLPALDFAPVHQRSRNNALAWGAMQALQADVAQAIARFGAARVALVVGTSTGGIEEGEVAARHLLLGGGFPPSFAYAVQEMGNVAQFLAQHLGIRGPAHTISTACSSGAKALASAARLLQSGMADVVLAGGVDALARFTVGGFSALEAVSPERCNPLSANRRGINLGEAAAFFVLSREPGPVRLAGWGESQDAHHMSAPDPTGQGAAAAMQQALARAGMQPAAVDYVNLHGTATPHNDAMESRAVQAVLGTEVAASSTKPLTGHALAAAGALEAAVAWHVLHDNPEGRLPVHWWDGAADPAMPALAAVAPGMRLSRAARAVLSNSFAFGGSNSSLLFEAA</sequence>
<accession>A0A543L7X0</accession>
<dbReference type="InterPro" id="IPR020841">
    <property type="entry name" value="PKS_Beta-ketoAc_synthase_dom"/>
</dbReference>
<dbReference type="InterPro" id="IPR000794">
    <property type="entry name" value="Beta-ketoacyl_synthase"/>
</dbReference>
<dbReference type="PANTHER" id="PTHR11712:SF320">
    <property type="entry name" value="BETA-KETOACYL SYNTHASE"/>
    <property type="match status" value="1"/>
</dbReference>
<dbReference type="PANTHER" id="PTHR11712">
    <property type="entry name" value="POLYKETIDE SYNTHASE-RELATED"/>
    <property type="match status" value="1"/>
</dbReference>
<dbReference type="SMART" id="SM00825">
    <property type="entry name" value="PKS_KS"/>
    <property type="match status" value="1"/>
</dbReference>
<gene>
    <name evidence="5" type="ORF">BDD18_2131</name>
</gene>
<dbReference type="GO" id="GO:0006633">
    <property type="term" value="P:fatty acid biosynthetic process"/>
    <property type="evidence" value="ECO:0007669"/>
    <property type="project" value="InterPro"/>
</dbReference>
<evidence type="ECO:0000313" key="5">
    <source>
        <dbReference type="EMBL" id="TQN03448.1"/>
    </source>
</evidence>
<protein>
    <submittedName>
        <fullName evidence="5">3-oxoacyl-[acyl-carrier-protein] synthase-1</fullName>
    </submittedName>
</protein>
<dbReference type="Gene3D" id="3.40.47.10">
    <property type="match status" value="2"/>
</dbReference>
<dbReference type="InterPro" id="IPR018201">
    <property type="entry name" value="Ketoacyl_synth_AS"/>
</dbReference>
<dbReference type="PROSITE" id="PS52004">
    <property type="entry name" value="KS3_2"/>
    <property type="match status" value="1"/>
</dbReference>
<dbReference type="Pfam" id="PF00109">
    <property type="entry name" value="ketoacyl-synt"/>
    <property type="match status" value="1"/>
</dbReference>
<dbReference type="InterPro" id="IPR016039">
    <property type="entry name" value="Thiolase-like"/>
</dbReference>
<dbReference type="GO" id="GO:0004315">
    <property type="term" value="F:3-oxoacyl-[acyl-carrier-protein] synthase activity"/>
    <property type="evidence" value="ECO:0007669"/>
    <property type="project" value="InterPro"/>
</dbReference>
<dbReference type="GO" id="GO:0005829">
    <property type="term" value="C:cytosol"/>
    <property type="evidence" value="ECO:0007669"/>
    <property type="project" value="TreeGrafter"/>
</dbReference>
<dbReference type="InterPro" id="IPR014030">
    <property type="entry name" value="Ketoacyl_synth_N"/>
</dbReference>
<dbReference type="EMBL" id="VFPV01000002">
    <property type="protein sequence ID" value="TQN03448.1"/>
    <property type="molecule type" value="Genomic_DNA"/>
</dbReference>
<reference evidence="5 6" key="1">
    <citation type="submission" date="2019-06" db="EMBL/GenBank/DDBJ databases">
        <title>Genomic Encyclopedia of Archaeal and Bacterial Type Strains, Phase II (KMG-II): from individual species to whole genera.</title>
        <authorList>
            <person name="Goeker M."/>
        </authorList>
    </citation>
    <scope>NUCLEOTIDE SEQUENCE [LARGE SCALE GENOMIC DNA]</scope>
    <source>
        <strain evidence="5 6">DSM 7270</strain>
    </source>
</reference>
<evidence type="ECO:0000259" key="4">
    <source>
        <dbReference type="PROSITE" id="PS52004"/>
    </source>
</evidence>
<comment type="similarity">
    <text evidence="1 3">Belongs to the thiolase-like superfamily. Beta-ketoacyl-ACP synthases family.</text>
</comment>
<dbReference type="RefSeq" id="WP_142083147.1">
    <property type="nucleotide sequence ID" value="NZ_VFPV01000002.1"/>
</dbReference>
<evidence type="ECO:0000256" key="2">
    <source>
        <dbReference type="ARBA" id="ARBA00022679"/>
    </source>
</evidence>
<dbReference type="Proteomes" id="UP000316993">
    <property type="component" value="Unassembled WGS sequence"/>
</dbReference>
<dbReference type="SUPFAM" id="SSF53901">
    <property type="entry name" value="Thiolase-like"/>
    <property type="match status" value="1"/>
</dbReference>
<organism evidence="5 6">
    <name type="scientific">Acidovorax temperans</name>
    <dbReference type="NCBI Taxonomy" id="80878"/>
    <lineage>
        <taxon>Bacteria</taxon>
        <taxon>Pseudomonadati</taxon>
        <taxon>Pseudomonadota</taxon>
        <taxon>Betaproteobacteria</taxon>
        <taxon>Burkholderiales</taxon>
        <taxon>Comamonadaceae</taxon>
        <taxon>Acidovorax</taxon>
    </lineage>
</organism>
<comment type="caution">
    <text evidence="5">The sequence shown here is derived from an EMBL/GenBank/DDBJ whole genome shotgun (WGS) entry which is preliminary data.</text>
</comment>
<evidence type="ECO:0000256" key="3">
    <source>
        <dbReference type="RuleBase" id="RU003694"/>
    </source>
</evidence>
<dbReference type="InterPro" id="IPR014031">
    <property type="entry name" value="Ketoacyl_synth_C"/>
</dbReference>
<keyword evidence="2 3" id="KW-0808">Transferase</keyword>